<feature type="compositionally biased region" description="Basic and acidic residues" evidence="1">
    <location>
        <begin position="1114"/>
        <end position="1127"/>
    </location>
</feature>
<feature type="compositionally biased region" description="Polar residues" evidence="1">
    <location>
        <begin position="1102"/>
        <end position="1113"/>
    </location>
</feature>
<gene>
    <name evidence="2" type="ORF">CcCBS67573_g03381</name>
</gene>
<dbReference type="EMBL" id="QEAP01000084">
    <property type="protein sequence ID" value="TPX75354.1"/>
    <property type="molecule type" value="Genomic_DNA"/>
</dbReference>
<feature type="region of interest" description="Disordered" evidence="1">
    <location>
        <begin position="938"/>
        <end position="965"/>
    </location>
</feature>
<keyword evidence="3" id="KW-1185">Reference proteome</keyword>
<feature type="region of interest" description="Disordered" evidence="1">
    <location>
        <begin position="586"/>
        <end position="615"/>
    </location>
</feature>
<feature type="compositionally biased region" description="Low complexity" evidence="1">
    <location>
        <begin position="1131"/>
        <end position="1144"/>
    </location>
</feature>
<feature type="compositionally biased region" description="Basic and acidic residues" evidence="1">
    <location>
        <begin position="1"/>
        <end position="14"/>
    </location>
</feature>
<feature type="compositionally biased region" description="Basic and acidic residues" evidence="1">
    <location>
        <begin position="29"/>
        <end position="53"/>
    </location>
</feature>
<dbReference type="Proteomes" id="UP000320333">
    <property type="component" value="Unassembled WGS sequence"/>
</dbReference>
<feature type="compositionally biased region" description="Low complexity" evidence="1">
    <location>
        <begin position="1179"/>
        <end position="1192"/>
    </location>
</feature>
<feature type="region of interest" description="Disordered" evidence="1">
    <location>
        <begin position="296"/>
        <end position="318"/>
    </location>
</feature>
<feature type="region of interest" description="Disordered" evidence="1">
    <location>
        <begin position="1284"/>
        <end position="1320"/>
    </location>
</feature>
<evidence type="ECO:0000256" key="1">
    <source>
        <dbReference type="SAM" id="MobiDB-lite"/>
    </source>
</evidence>
<feature type="compositionally biased region" description="Acidic residues" evidence="1">
    <location>
        <begin position="15"/>
        <end position="28"/>
    </location>
</feature>
<dbReference type="OrthoDB" id="2157611at2759"/>
<accession>A0A507FGH9</accession>
<sequence>MLEIRDGSEQRNNDEENDGDAAEQCSDGEGEREGGAARSTRDGAGGGRKDNESSSRNPAHIRSESGRSGVGVGVGVGSSSQTHTANASASSANNNPATSHTRRCAFTLFNLSNSCVNANRDGREQPIIFSSNSGLRSLNLSQSSNMNSVYSSLHSCTPTVGALTQAAHAPLIHIALNSSLLFAPNPSQQLAPSHPQSHSHHWPYPYPFTSYTTPHSALPILPLGHPFAADTLDARIDTLVRLHCHARGFSDVVALAVKLVAHLSIGWHSRYDLYLESTSLFDAIKLSSSLNTRKRMSSEMLHQAQQSSNSSQTATHDEGGYFVNRSANAESSGHALMRSLSEASVISADSTYSVTNSLSTLSASSPPAATHKPLPLQQKTPLSSPLFYAAHELAELRGTSLDSLISAQTFQQFYNTLFPALVAIQDSLFFRSQPSNISAGNGSSSNTQFLTYPPIPVTAPASNHPSRSRVDPSLLTNSAAFRAALGLVLSRGIRVCPPPQSNAQHHSHRSYGSDAGGSAPWYAVGSVIGNVETVLAGGWKRRLVGQPFEMFGPLGGGCGLFGLEEVFGRVNPPSFESALGGGLKTGKRDISGGSFDEPGVDGMDQDEDTTRNADVSMGDEMDDVEMGCRKAWGRRNNVTAGGFVALVPIVDMLERKTKSASAEFEDEIRHWKFQQQSLYREQLEKNPQGFSQMHQFRVQPPPSIPGRVDIRLEFSPASAYLVSDHGDEVIRLEPDDLEGMVGTPPGYHITHHRAQFTCYGTNSAFPLQKWTMQTGNLSNYHLMLCQGSIEEKNMNEILDIPVDLIEDAVTSHLEHFGPATRALHVLRSLHSSKSAFNLDVDMQKRYRTASERITGSAKGKSKAKYDIVTYENARALLKAMGVFPGDSGILRCKSEFFWQDETLNTIIQVLLMSRDQFAEYELEPCMLDYNCINAPQSADSADSSASDSESETVPQPRANIIPTNNARRRGRLPFREGANEAVLAVFCGILRRRLLMYPTTYLEDLQLMQRMSLTEQVLAQEKDAAAGKGGLSGVNHASAAQSPLAKVASSVSISAQLGEAGNEASGEHEGKRRRKSHDPLISTVPAPGSAKVSFSALATNRVSTTSAAESGVTNDKEEKLKTCRSDDTLVAGPTSAPDASPASSWTETASPVLTPKNASMGSVKHPVAPSNAEPAPQQTFTHPTSSHISSSTPLEWVSPNRLMVIRFRMCEKRQLHQNIKFLETMVEKYYTSMIVNSRQRMDGDHVISATNGGHKNPATVTGISEVAVGGFGVRGSEFEVASGDVDSVGHFDEEDEDDDVSDYSLSDEYSEGFVSGEMNR</sequence>
<feature type="region of interest" description="Disordered" evidence="1">
    <location>
        <begin position="1"/>
        <end position="99"/>
    </location>
</feature>
<feature type="compositionally biased region" description="Low complexity" evidence="1">
    <location>
        <begin position="303"/>
        <end position="314"/>
    </location>
</feature>
<feature type="compositionally biased region" description="Low complexity" evidence="1">
    <location>
        <begin position="938"/>
        <end position="947"/>
    </location>
</feature>
<feature type="region of interest" description="Disordered" evidence="1">
    <location>
        <begin position="1058"/>
        <end position="1087"/>
    </location>
</feature>
<proteinExistence type="predicted"/>
<protein>
    <submittedName>
        <fullName evidence="2">Uncharacterized protein</fullName>
    </submittedName>
</protein>
<feature type="compositionally biased region" description="Polar residues" evidence="1">
    <location>
        <begin position="1145"/>
        <end position="1160"/>
    </location>
</feature>
<evidence type="ECO:0000313" key="2">
    <source>
        <dbReference type="EMBL" id="TPX75354.1"/>
    </source>
</evidence>
<reference evidence="2 3" key="1">
    <citation type="journal article" date="2019" name="Sci. Rep.">
        <title>Comparative genomics of chytrid fungi reveal insights into the obligate biotrophic and pathogenic lifestyle of Synchytrium endobioticum.</title>
        <authorList>
            <person name="van de Vossenberg B.T.L.H."/>
            <person name="Warris S."/>
            <person name="Nguyen H.D.T."/>
            <person name="van Gent-Pelzer M.P.E."/>
            <person name="Joly D.L."/>
            <person name="van de Geest H.C."/>
            <person name="Bonants P.J.M."/>
            <person name="Smith D.S."/>
            <person name="Levesque C.A."/>
            <person name="van der Lee T.A.J."/>
        </authorList>
    </citation>
    <scope>NUCLEOTIDE SEQUENCE [LARGE SCALE GENOMIC DNA]</scope>
    <source>
        <strain evidence="2 3">CBS 675.73</strain>
    </source>
</reference>
<name>A0A507FGH9_9FUNG</name>
<feature type="compositionally biased region" description="Low complexity" evidence="1">
    <location>
        <begin position="77"/>
        <end position="99"/>
    </location>
</feature>
<feature type="region of interest" description="Disordered" evidence="1">
    <location>
        <begin position="1102"/>
        <end position="1192"/>
    </location>
</feature>
<comment type="caution">
    <text evidence="2">The sequence shown here is derived from an EMBL/GenBank/DDBJ whole genome shotgun (WGS) entry which is preliminary data.</text>
</comment>
<evidence type="ECO:0000313" key="3">
    <source>
        <dbReference type="Proteomes" id="UP000320333"/>
    </source>
</evidence>
<organism evidence="2 3">
    <name type="scientific">Chytriomyces confervae</name>
    <dbReference type="NCBI Taxonomy" id="246404"/>
    <lineage>
        <taxon>Eukaryota</taxon>
        <taxon>Fungi</taxon>
        <taxon>Fungi incertae sedis</taxon>
        <taxon>Chytridiomycota</taxon>
        <taxon>Chytridiomycota incertae sedis</taxon>
        <taxon>Chytridiomycetes</taxon>
        <taxon>Chytridiales</taxon>
        <taxon>Chytriomycetaceae</taxon>
        <taxon>Chytriomyces</taxon>
    </lineage>
</organism>
<feature type="compositionally biased region" description="Acidic residues" evidence="1">
    <location>
        <begin position="1292"/>
        <end position="1301"/>
    </location>
</feature>